<evidence type="ECO:0000256" key="1">
    <source>
        <dbReference type="SAM" id="MobiDB-lite"/>
    </source>
</evidence>
<accession>A0A0P1BHR9</accession>
<reference evidence="3" key="1">
    <citation type="submission" date="2014-09" db="EMBL/GenBank/DDBJ databases">
        <authorList>
            <person name="Sharma Rahul"/>
            <person name="Thines Marco"/>
        </authorList>
    </citation>
    <scope>NUCLEOTIDE SEQUENCE [LARGE SCALE GENOMIC DNA]</scope>
</reference>
<protein>
    <submittedName>
        <fullName evidence="2">Uncharacterized protein</fullName>
    </submittedName>
</protein>
<evidence type="ECO:0000313" key="3">
    <source>
        <dbReference type="Proteomes" id="UP000054845"/>
    </source>
</evidence>
<dbReference type="OrthoDB" id="10573275at2759"/>
<dbReference type="Proteomes" id="UP000054845">
    <property type="component" value="Unassembled WGS sequence"/>
</dbReference>
<dbReference type="AlphaFoldDB" id="A0A0P1BHR9"/>
<feature type="region of interest" description="Disordered" evidence="1">
    <location>
        <begin position="321"/>
        <end position="352"/>
    </location>
</feature>
<keyword evidence="3" id="KW-1185">Reference proteome</keyword>
<name>A0A0P1BHR9_9BASI</name>
<evidence type="ECO:0000313" key="2">
    <source>
        <dbReference type="EMBL" id="CEH15142.1"/>
    </source>
</evidence>
<sequence length="431" mass="46875">MEPRRPSFSPSFTQAKAVLDVVIATSLGIQAVPILSTLSSSFPLADAAHLLDIHLGSIQQMFAAAAYLSAGIPPTSLRNLVDGFQEGGGAGDAFQVTSDEHPRITLPARGGRAFSLYCDPIFSNQLAGQSACLSFKMGTPRLKDAQANAQIAFEDASTVDSLEDVFVVAQAGNRTIAYERLLETISSGLIEPIFHLWQLGMIGNASLLWLHHFQALQSTLLCSLLADPKCVRALIHFGMITAFGAWATTVLARGIKELEAELRDCKRRIAKTKERTIEALVKESTFEELANASMQAQCVVAALQGQMKEWQNAYQRSVMARTDELRESSKKHNDAMEKERQEPEEAERKWSSDLDAANAEVSNAKNQLADQTRLCGMAESSITQLKTRGEELTKQLNGLKRLLKGGGATQKGGPSALRRVQPGAPQPRKGQ</sequence>
<organism evidence="2 3">
    <name type="scientific">Ceraceosorus bombacis</name>
    <dbReference type="NCBI Taxonomy" id="401625"/>
    <lineage>
        <taxon>Eukaryota</taxon>
        <taxon>Fungi</taxon>
        <taxon>Dikarya</taxon>
        <taxon>Basidiomycota</taxon>
        <taxon>Ustilaginomycotina</taxon>
        <taxon>Exobasidiomycetes</taxon>
        <taxon>Ceraceosorales</taxon>
        <taxon>Ceraceosoraceae</taxon>
        <taxon>Ceraceosorus</taxon>
    </lineage>
</organism>
<proteinExistence type="predicted"/>
<dbReference type="EMBL" id="CCYA01000252">
    <property type="protein sequence ID" value="CEH15142.1"/>
    <property type="molecule type" value="Genomic_DNA"/>
</dbReference>
<feature type="region of interest" description="Disordered" evidence="1">
    <location>
        <begin position="402"/>
        <end position="431"/>
    </location>
</feature>